<evidence type="ECO:0000256" key="8">
    <source>
        <dbReference type="ARBA" id="ARBA00023134"/>
    </source>
</evidence>
<keyword evidence="4" id="KW-0812">Transmembrane</keyword>
<keyword evidence="9" id="KW-0472">Membrane</keyword>
<dbReference type="GO" id="GO:0005789">
    <property type="term" value="C:endoplasmic reticulum membrane"/>
    <property type="evidence" value="ECO:0007669"/>
    <property type="project" value="UniProtKB-SubCell"/>
</dbReference>
<dbReference type="AlphaFoldDB" id="A0A7J6J2N2"/>
<keyword evidence="5" id="KW-0547">Nucleotide-binding</keyword>
<organism evidence="11 12">
    <name type="scientific">Colletotrichum fructicola (strain Nara gc5)</name>
    <name type="common">Anthracnose fungus</name>
    <name type="synonym">Colletotrichum gloeosporioides (strain Nara gc5)</name>
    <dbReference type="NCBI Taxonomy" id="1213859"/>
    <lineage>
        <taxon>Eukaryota</taxon>
        <taxon>Fungi</taxon>
        <taxon>Dikarya</taxon>
        <taxon>Ascomycota</taxon>
        <taxon>Pezizomycotina</taxon>
        <taxon>Sordariomycetes</taxon>
        <taxon>Hypocreomycetidae</taxon>
        <taxon>Glomerellales</taxon>
        <taxon>Glomerellaceae</taxon>
        <taxon>Colletotrichum</taxon>
        <taxon>Colletotrichum gloeosporioides species complex</taxon>
    </lineage>
</organism>
<dbReference type="EMBL" id="ANPB02000004">
    <property type="protein sequence ID" value="KAF4484065.1"/>
    <property type="molecule type" value="Genomic_DNA"/>
</dbReference>
<accession>A0A7J6J2N2</accession>
<dbReference type="Gene3D" id="3.40.50.300">
    <property type="entry name" value="P-loop containing nucleotide triphosphate hydrolases"/>
    <property type="match status" value="1"/>
</dbReference>
<keyword evidence="6" id="KW-0256">Endoplasmic reticulum</keyword>
<keyword evidence="8" id="KW-0342">GTP-binding</keyword>
<name>A0A7J6J2N2_COLFN</name>
<protein>
    <recommendedName>
        <fullName evidence="3">Signal recognition particle receptor subunit beta</fullName>
    </recommendedName>
</protein>
<dbReference type="Proteomes" id="UP000011096">
    <property type="component" value="Unassembled WGS sequence"/>
</dbReference>
<evidence type="ECO:0000256" key="4">
    <source>
        <dbReference type="ARBA" id="ARBA00022692"/>
    </source>
</evidence>
<dbReference type="OrthoDB" id="41266at2759"/>
<evidence type="ECO:0000313" key="12">
    <source>
        <dbReference type="Proteomes" id="UP000011096"/>
    </source>
</evidence>
<dbReference type="InterPro" id="IPR019009">
    <property type="entry name" value="SRP_receptor_beta_su"/>
</dbReference>
<dbReference type="InterPro" id="IPR027417">
    <property type="entry name" value="P-loop_NTPase"/>
</dbReference>
<evidence type="ECO:0000256" key="5">
    <source>
        <dbReference type="ARBA" id="ARBA00022741"/>
    </source>
</evidence>
<evidence type="ECO:0000256" key="2">
    <source>
        <dbReference type="ARBA" id="ARBA00005619"/>
    </source>
</evidence>
<sequence>MAKLAGSANDKSKLKSIVYMVDAAAISEQDVLAPSASYLYDVLLGLQKRASSSKTSKPPAPIPVLVAANKVDLFTALPGALVKTSLEAEITRIRASRSKGLLDSGVGIDDIGSEEHDDWLGAYGTEKFTFDQLREFDVEVDVVAGNVSGSGPGADKWWSWIAERV</sequence>
<comment type="similarity">
    <text evidence="2">Belongs to the SRP receptor beta subunit family.</text>
</comment>
<dbReference type="Pfam" id="PF09439">
    <property type="entry name" value="SRPRB"/>
    <property type="match status" value="1"/>
</dbReference>
<dbReference type="GeneID" id="43604124"/>
<evidence type="ECO:0000256" key="7">
    <source>
        <dbReference type="ARBA" id="ARBA00022989"/>
    </source>
</evidence>
<keyword evidence="10 11" id="KW-0675">Receptor</keyword>
<evidence type="ECO:0000256" key="9">
    <source>
        <dbReference type="ARBA" id="ARBA00023136"/>
    </source>
</evidence>
<keyword evidence="12" id="KW-1185">Reference proteome</keyword>
<evidence type="ECO:0000313" key="11">
    <source>
        <dbReference type="EMBL" id="KAF4484065.1"/>
    </source>
</evidence>
<keyword evidence="7" id="KW-1133">Transmembrane helix</keyword>
<proteinExistence type="inferred from homology"/>
<dbReference type="RefSeq" id="XP_031883096.2">
    <property type="nucleotide sequence ID" value="XM_032019900.2"/>
</dbReference>
<evidence type="ECO:0000256" key="10">
    <source>
        <dbReference type="ARBA" id="ARBA00023170"/>
    </source>
</evidence>
<dbReference type="GO" id="GO:0005525">
    <property type="term" value="F:GTP binding"/>
    <property type="evidence" value="ECO:0007669"/>
    <property type="project" value="UniProtKB-KW"/>
</dbReference>
<comment type="caution">
    <text evidence="11">The sequence shown here is derived from an EMBL/GenBank/DDBJ whole genome shotgun (WGS) entry which is preliminary data.</text>
</comment>
<evidence type="ECO:0000256" key="6">
    <source>
        <dbReference type="ARBA" id="ARBA00022824"/>
    </source>
</evidence>
<evidence type="ECO:0000256" key="1">
    <source>
        <dbReference type="ARBA" id="ARBA00004389"/>
    </source>
</evidence>
<reference evidence="11 12" key="1">
    <citation type="submission" date="2012-08" db="EMBL/GenBank/DDBJ databases">
        <authorList>
            <person name="Gan P.H.P."/>
            <person name="Ikeda K."/>
            <person name="Irieda H."/>
            <person name="Narusaka M."/>
            <person name="O'Connell R.J."/>
            <person name="Narusaka Y."/>
            <person name="Takano Y."/>
            <person name="Kubo Y."/>
            <person name="Shirasu K."/>
        </authorList>
    </citation>
    <scope>NUCLEOTIDE SEQUENCE [LARGE SCALE GENOMIC DNA]</scope>
    <source>
        <strain evidence="11 12">Nara gc5</strain>
    </source>
</reference>
<comment type="subcellular location">
    <subcellularLocation>
        <location evidence="1">Endoplasmic reticulum membrane</location>
        <topology evidence="1">Single-pass membrane protein</topology>
    </subcellularLocation>
</comment>
<evidence type="ECO:0000256" key="3">
    <source>
        <dbReference type="ARBA" id="ARBA00020256"/>
    </source>
</evidence>
<gene>
    <name evidence="11" type="primary">SRP102</name>
    <name evidence="11" type="ORF">CGGC5_v006999</name>
</gene>
<reference evidence="11 12" key="2">
    <citation type="submission" date="2020-04" db="EMBL/GenBank/DDBJ databases">
        <title>Genome sequencing and assembly of multiple isolates from the Colletotrichum gloeosporioides species complex.</title>
        <authorList>
            <person name="Gan P."/>
            <person name="Shirasu K."/>
        </authorList>
    </citation>
    <scope>NUCLEOTIDE SEQUENCE [LARGE SCALE GENOMIC DNA]</scope>
    <source>
        <strain evidence="11 12">Nara gc5</strain>
    </source>
</reference>
<dbReference type="InParanoid" id="A0A7J6J2N2"/>
<dbReference type="FunCoup" id="A0A7J6J2N2">
    <property type="interactions" value="647"/>
</dbReference>